<dbReference type="FunFam" id="3.30.565.10:FF:000010">
    <property type="entry name" value="Sensor histidine kinase RcsC"/>
    <property type="match status" value="1"/>
</dbReference>
<keyword evidence="12" id="KW-0902">Two-component regulatory system</keyword>
<dbReference type="InterPro" id="IPR008207">
    <property type="entry name" value="Sig_transdc_His_kin_Hpt_dom"/>
</dbReference>
<dbReference type="Proteomes" id="UP000054736">
    <property type="component" value="Unassembled WGS sequence"/>
</dbReference>
<dbReference type="SMART" id="SM00091">
    <property type="entry name" value="PAS"/>
    <property type="match status" value="2"/>
</dbReference>
<dbReference type="Pfam" id="PF00072">
    <property type="entry name" value="Response_reg"/>
    <property type="match status" value="1"/>
</dbReference>
<dbReference type="GO" id="GO:0000155">
    <property type="term" value="F:phosphorelay sensor kinase activity"/>
    <property type="evidence" value="ECO:0007669"/>
    <property type="project" value="InterPro"/>
</dbReference>
<dbReference type="PATRIC" id="fig|1212489.4.peg.3198"/>
<feature type="modified residue" description="Phosphohistidine" evidence="14">
    <location>
        <position position="736"/>
    </location>
</feature>
<dbReference type="CDD" id="cd17546">
    <property type="entry name" value="REC_hyHK_CKI1_RcsC-like"/>
    <property type="match status" value="1"/>
</dbReference>
<dbReference type="AlphaFoldDB" id="A0A0W0SM23"/>
<dbReference type="SMART" id="SM00448">
    <property type="entry name" value="REC"/>
    <property type="match status" value="1"/>
</dbReference>
<feature type="domain" description="HPt" evidence="19">
    <location>
        <begin position="697"/>
        <end position="794"/>
    </location>
</feature>
<dbReference type="Pfam" id="PF00512">
    <property type="entry name" value="HisKA"/>
    <property type="match status" value="1"/>
</dbReference>
<dbReference type="InterPro" id="IPR003594">
    <property type="entry name" value="HATPase_dom"/>
</dbReference>
<evidence type="ECO:0000256" key="9">
    <source>
        <dbReference type="ARBA" id="ARBA00022777"/>
    </source>
</evidence>
<dbReference type="Gene3D" id="3.40.50.2300">
    <property type="match status" value="1"/>
</dbReference>
<keyword evidence="10" id="KW-0547">Nucleotide-binding</keyword>
<dbReference type="GO" id="GO:0009927">
    <property type="term" value="F:histidine phosphotransfer kinase activity"/>
    <property type="evidence" value="ECO:0007669"/>
    <property type="project" value="TreeGrafter"/>
</dbReference>
<dbReference type="Gene3D" id="1.10.287.130">
    <property type="match status" value="1"/>
</dbReference>
<dbReference type="InterPro" id="IPR000700">
    <property type="entry name" value="PAS-assoc_C"/>
</dbReference>
<dbReference type="PROSITE" id="PS50109">
    <property type="entry name" value="HIS_KIN"/>
    <property type="match status" value="1"/>
</dbReference>
<dbReference type="CDD" id="cd00130">
    <property type="entry name" value="PAS"/>
    <property type="match status" value="1"/>
</dbReference>
<sequence length="801" mass="90524">MSINYLDFIKQNPLLLSIVNQLQEVLVILDEHFHVAIFNQGAEKLFHSTLLEAQGKPFTTICHNARIPCFISDYARIPMHIQTFNQNIETIINNTKYLWQAFSVETPEGLFHIFKTLNFSESESKNEIHQLKTLLENMPCNVYWMDKNCLMLGCNQNVLTMLNMTLEQFRGKTYEELSELCNWPNGLANKLKNDDLTVLQTGKAIYGIEDPPLPGTNGIVFHFLTSRVPLRNMHGEIIGVAGISMDITALQNAKEKAEIASRAKSEFIANMSHDVRTPLTGIIGMARNLELHLKDVLAKEDAHLINESGEQLLDLLNGVLDIISAENISEDDIHEECFDLRQSIESIAALEMPTLKLKDLYFKINIDEAIPAYVIGDRVKLNRILLNLLGNAIKFTLKGHIELNIKVVERSKRKIKLNFMVVDTGVGIADEARDKIFRRFYKGSPSYKGMYKGHGIGLHIVKKYVNRLGGKIQLKSQVNKGSVFAFDLTFKLGNPAVDTSKAIPISNSVDSAKKKIKSMKQKNHTPHLLLVEDDRIALRVLEGMIKETGCRFTSAMDGKEALALATSNLFDLILTDIGLPTMSGIEFSQHLRDWEKNHHKKPVPIIALTGHAKKEVEASGSKSGINKILQKPLRIEALSNIFDEYLLKSVDTAKKSAEFSSPNQGLGMDLPNSEKELFELEQFPLLDIAKGLETLDNESILNEMLQMMLVDIPIIQSDIHKAHETNDWNKVEKLAHKAKSGATYVGTTRMQYACQYLERYHKAGHSHLLEELYQQLLQVLEDTYLSIQKRFKSLKMDSYEV</sequence>
<dbReference type="InterPro" id="IPR011006">
    <property type="entry name" value="CheY-like_superfamily"/>
</dbReference>
<evidence type="ECO:0000256" key="12">
    <source>
        <dbReference type="ARBA" id="ARBA00023012"/>
    </source>
</evidence>
<dbReference type="InterPro" id="IPR013656">
    <property type="entry name" value="PAS_4"/>
</dbReference>
<keyword evidence="11" id="KW-1133">Transmembrane helix</keyword>
<dbReference type="PROSITE" id="PS50113">
    <property type="entry name" value="PAC"/>
    <property type="match status" value="1"/>
</dbReference>
<evidence type="ECO:0000256" key="6">
    <source>
        <dbReference type="ARBA" id="ARBA00022553"/>
    </source>
</evidence>
<dbReference type="GO" id="GO:0005886">
    <property type="term" value="C:plasma membrane"/>
    <property type="evidence" value="ECO:0007669"/>
    <property type="project" value="UniProtKB-SubCell"/>
</dbReference>
<evidence type="ECO:0000259" key="19">
    <source>
        <dbReference type="PROSITE" id="PS50894"/>
    </source>
</evidence>
<dbReference type="Pfam" id="PF13426">
    <property type="entry name" value="PAS_9"/>
    <property type="match status" value="1"/>
</dbReference>
<dbReference type="SUPFAM" id="SSF55874">
    <property type="entry name" value="ATPase domain of HSP90 chaperone/DNA topoisomerase II/histidine kinase"/>
    <property type="match status" value="1"/>
</dbReference>
<evidence type="ECO:0000256" key="10">
    <source>
        <dbReference type="ARBA" id="ARBA00022840"/>
    </source>
</evidence>
<dbReference type="Gene3D" id="3.30.450.20">
    <property type="entry name" value="PAS domain"/>
    <property type="match status" value="2"/>
</dbReference>
<dbReference type="CDD" id="cd00082">
    <property type="entry name" value="HisKA"/>
    <property type="match status" value="1"/>
</dbReference>
<dbReference type="SUPFAM" id="SSF55785">
    <property type="entry name" value="PYP-like sensor domain (PAS domain)"/>
    <property type="match status" value="2"/>
</dbReference>
<evidence type="ECO:0000259" key="18">
    <source>
        <dbReference type="PROSITE" id="PS50113"/>
    </source>
</evidence>
<feature type="domain" description="PAC" evidence="18">
    <location>
        <begin position="206"/>
        <end position="259"/>
    </location>
</feature>
<evidence type="ECO:0000256" key="5">
    <source>
        <dbReference type="ARBA" id="ARBA00022519"/>
    </source>
</evidence>
<reference evidence="20 21" key="1">
    <citation type="submission" date="2015-11" db="EMBL/GenBank/DDBJ databases">
        <title>Genomic analysis of 38 Legionella species identifies large and diverse effector repertoires.</title>
        <authorList>
            <person name="Burstein D."/>
            <person name="Amaro F."/>
            <person name="Zusman T."/>
            <person name="Lifshitz Z."/>
            <person name="Cohen O."/>
            <person name="Gilbert J.A."/>
            <person name="Pupko T."/>
            <person name="Shuman H.A."/>
            <person name="Segal G."/>
        </authorList>
    </citation>
    <scope>NUCLEOTIDE SEQUENCE [LARGE SCALE GENOMIC DNA]</scope>
    <source>
        <strain evidence="20 21">ATCC 700990</strain>
    </source>
</reference>
<dbReference type="PROSITE" id="PS50110">
    <property type="entry name" value="RESPONSE_REGULATORY"/>
    <property type="match status" value="1"/>
</dbReference>
<evidence type="ECO:0000256" key="14">
    <source>
        <dbReference type="PROSITE-ProRule" id="PRU00110"/>
    </source>
</evidence>
<evidence type="ECO:0000256" key="7">
    <source>
        <dbReference type="ARBA" id="ARBA00022679"/>
    </source>
</evidence>
<evidence type="ECO:0000256" key="3">
    <source>
        <dbReference type="ARBA" id="ARBA00012438"/>
    </source>
</evidence>
<dbReference type="SMART" id="SM00388">
    <property type="entry name" value="HisKA"/>
    <property type="match status" value="1"/>
</dbReference>
<dbReference type="InterPro" id="IPR036641">
    <property type="entry name" value="HPT_dom_sf"/>
</dbReference>
<evidence type="ECO:0000313" key="20">
    <source>
        <dbReference type="EMBL" id="KTC84422.1"/>
    </source>
</evidence>
<evidence type="ECO:0000256" key="1">
    <source>
        <dbReference type="ARBA" id="ARBA00000085"/>
    </source>
</evidence>
<dbReference type="SUPFAM" id="SSF47384">
    <property type="entry name" value="Homodimeric domain of signal transducing histidine kinase"/>
    <property type="match status" value="1"/>
</dbReference>
<evidence type="ECO:0000256" key="8">
    <source>
        <dbReference type="ARBA" id="ARBA00022692"/>
    </source>
</evidence>
<gene>
    <name evidence="20" type="ORF">Ldro_3025</name>
</gene>
<dbReference type="RefSeq" id="WP_058497294.1">
    <property type="nucleotide sequence ID" value="NZ_CAAAIU010000030.1"/>
</dbReference>
<feature type="domain" description="Histidine kinase" evidence="16">
    <location>
        <begin position="270"/>
        <end position="492"/>
    </location>
</feature>
<dbReference type="Gene3D" id="1.20.120.160">
    <property type="entry name" value="HPT domain"/>
    <property type="match status" value="1"/>
</dbReference>
<keyword evidence="21" id="KW-1185">Reference proteome</keyword>
<dbReference type="InterPro" id="IPR003661">
    <property type="entry name" value="HisK_dim/P_dom"/>
</dbReference>
<dbReference type="InterPro" id="IPR035965">
    <property type="entry name" value="PAS-like_dom_sf"/>
</dbReference>
<dbReference type="SUPFAM" id="SSF52172">
    <property type="entry name" value="CheY-like"/>
    <property type="match status" value="1"/>
</dbReference>
<dbReference type="EMBL" id="LNXY01000032">
    <property type="protein sequence ID" value="KTC84422.1"/>
    <property type="molecule type" value="Genomic_DNA"/>
</dbReference>
<keyword evidence="7" id="KW-0808">Transferase</keyword>
<proteinExistence type="predicted"/>
<organism evidence="20 21">
    <name type="scientific">Legionella drozanskii LLAP-1</name>
    <dbReference type="NCBI Taxonomy" id="1212489"/>
    <lineage>
        <taxon>Bacteria</taxon>
        <taxon>Pseudomonadati</taxon>
        <taxon>Pseudomonadota</taxon>
        <taxon>Gammaproteobacteria</taxon>
        <taxon>Legionellales</taxon>
        <taxon>Legionellaceae</taxon>
        <taxon>Legionella</taxon>
    </lineage>
</organism>
<dbReference type="Gene3D" id="3.30.565.10">
    <property type="entry name" value="Histidine kinase-like ATPase, C-terminal domain"/>
    <property type="match status" value="1"/>
</dbReference>
<evidence type="ECO:0000256" key="2">
    <source>
        <dbReference type="ARBA" id="ARBA00004429"/>
    </source>
</evidence>
<dbReference type="InterPro" id="IPR005467">
    <property type="entry name" value="His_kinase_dom"/>
</dbReference>
<comment type="caution">
    <text evidence="20">The sequence shown here is derived from an EMBL/GenBank/DDBJ whole genome shotgun (WGS) entry which is preliminary data.</text>
</comment>
<keyword evidence="13" id="KW-0472">Membrane</keyword>
<name>A0A0W0SM23_9GAMM</name>
<dbReference type="SMART" id="SM00387">
    <property type="entry name" value="HATPase_c"/>
    <property type="match status" value="1"/>
</dbReference>
<dbReference type="InterPro" id="IPR000014">
    <property type="entry name" value="PAS"/>
</dbReference>
<dbReference type="InterPro" id="IPR001789">
    <property type="entry name" value="Sig_transdc_resp-reg_receiver"/>
</dbReference>
<dbReference type="InterPro" id="IPR004358">
    <property type="entry name" value="Sig_transdc_His_kin-like_C"/>
</dbReference>
<dbReference type="PANTHER" id="PTHR43047">
    <property type="entry name" value="TWO-COMPONENT HISTIDINE PROTEIN KINASE"/>
    <property type="match status" value="1"/>
</dbReference>
<evidence type="ECO:0000259" key="16">
    <source>
        <dbReference type="PROSITE" id="PS50109"/>
    </source>
</evidence>
<evidence type="ECO:0000256" key="4">
    <source>
        <dbReference type="ARBA" id="ARBA00022475"/>
    </source>
</evidence>
<dbReference type="PRINTS" id="PR00344">
    <property type="entry name" value="BCTRLSENSOR"/>
</dbReference>
<dbReference type="Pfam" id="PF02518">
    <property type="entry name" value="HATPase_c"/>
    <property type="match status" value="1"/>
</dbReference>
<evidence type="ECO:0000256" key="11">
    <source>
        <dbReference type="ARBA" id="ARBA00022989"/>
    </source>
</evidence>
<evidence type="ECO:0000256" key="13">
    <source>
        <dbReference type="ARBA" id="ARBA00023136"/>
    </source>
</evidence>
<keyword evidence="8" id="KW-0812">Transmembrane</keyword>
<dbReference type="Pfam" id="PF08448">
    <property type="entry name" value="PAS_4"/>
    <property type="match status" value="1"/>
</dbReference>
<comment type="subcellular location">
    <subcellularLocation>
        <location evidence="2">Cell inner membrane</location>
        <topology evidence="2">Multi-pass membrane protein</topology>
    </subcellularLocation>
</comment>
<comment type="catalytic activity">
    <reaction evidence="1">
        <text>ATP + protein L-histidine = ADP + protein N-phospho-L-histidine.</text>
        <dbReference type="EC" id="2.7.13.3"/>
    </reaction>
</comment>
<dbReference type="OrthoDB" id="9770795at2"/>
<dbReference type="InterPro" id="IPR036890">
    <property type="entry name" value="HATPase_C_sf"/>
</dbReference>
<dbReference type="PROSITE" id="PS50894">
    <property type="entry name" value="HPT"/>
    <property type="match status" value="1"/>
</dbReference>
<dbReference type="Pfam" id="PF01627">
    <property type="entry name" value="Hpt"/>
    <property type="match status" value="1"/>
</dbReference>
<keyword evidence="6 15" id="KW-0597">Phosphoprotein</keyword>
<keyword evidence="5" id="KW-0997">Cell inner membrane</keyword>
<evidence type="ECO:0000256" key="15">
    <source>
        <dbReference type="PROSITE-ProRule" id="PRU00169"/>
    </source>
</evidence>
<dbReference type="InterPro" id="IPR036097">
    <property type="entry name" value="HisK_dim/P_sf"/>
</dbReference>
<feature type="domain" description="Response regulatory" evidence="17">
    <location>
        <begin position="527"/>
        <end position="646"/>
    </location>
</feature>
<accession>A0A0W0SM23</accession>
<evidence type="ECO:0000313" key="21">
    <source>
        <dbReference type="Proteomes" id="UP000054736"/>
    </source>
</evidence>
<keyword evidence="10" id="KW-0067">ATP-binding</keyword>
<dbReference type="PANTHER" id="PTHR43047:SF72">
    <property type="entry name" value="OSMOSENSING HISTIDINE PROTEIN KINASE SLN1"/>
    <property type="match status" value="1"/>
</dbReference>
<protein>
    <recommendedName>
        <fullName evidence="3">histidine kinase</fullName>
        <ecNumber evidence="3">2.7.13.3</ecNumber>
    </recommendedName>
</protein>
<evidence type="ECO:0000259" key="17">
    <source>
        <dbReference type="PROSITE" id="PS50110"/>
    </source>
</evidence>
<keyword evidence="9 20" id="KW-0418">Kinase</keyword>
<feature type="modified residue" description="4-aspartylphosphate" evidence="15">
    <location>
        <position position="576"/>
    </location>
</feature>
<dbReference type="SUPFAM" id="SSF47226">
    <property type="entry name" value="Histidine-containing phosphotransfer domain, HPT domain"/>
    <property type="match status" value="1"/>
</dbReference>
<dbReference type="STRING" id="1212489.Ldro_3025"/>
<dbReference type="EC" id="2.7.13.3" evidence="3"/>
<keyword evidence="4" id="KW-1003">Cell membrane</keyword>